<keyword evidence="3" id="KW-1185">Reference proteome</keyword>
<reference evidence="2 3" key="1">
    <citation type="submission" date="2024-11" db="EMBL/GenBank/DDBJ databases">
        <title>Draft genome sequences of two bacteria associated to sugarcane roots in Colombia.</title>
        <authorList>
            <person name="Pardo-Diaz S."/>
            <person name="Masmela-Mendoza J."/>
            <person name="Delgadillo-Duran P."/>
            <person name="Bautista E.J."/>
            <person name="Rojas-Tapias D.F."/>
        </authorList>
    </citation>
    <scope>NUCLEOTIDE SEQUENCE [LARGE SCALE GENOMIC DNA]</scope>
    <source>
        <strain evidence="2 3">Ap18</strain>
    </source>
</reference>
<evidence type="ECO:0000313" key="2">
    <source>
        <dbReference type="EMBL" id="MFL7902626.1"/>
    </source>
</evidence>
<keyword evidence="2" id="KW-0328">Glycosyltransferase</keyword>
<dbReference type="Pfam" id="PF13524">
    <property type="entry name" value="Glyco_trans_1_2"/>
    <property type="match status" value="1"/>
</dbReference>
<dbReference type="EMBL" id="JBJLSN010000021">
    <property type="protein sequence ID" value="MFL7902626.1"/>
    <property type="molecule type" value="Genomic_DNA"/>
</dbReference>
<proteinExistence type="predicted"/>
<dbReference type="GO" id="GO:0016757">
    <property type="term" value="F:glycosyltransferase activity"/>
    <property type="evidence" value="ECO:0007669"/>
    <property type="project" value="UniProtKB-KW"/>
</dbReference>
<organism evidence="2 3">
    <name type="scientific">Azospirillum argentinense</name>
    <dbReference type="NCBI Taxonomy" id="2970906"/>
    <lineage>
        <taxon>Bacteria</taxon>
        <taxon>Pseudomonadati</taxon>
        <taxon>Pseudomonadota</taxon>
        <taxon>Alphaproteobacteria</taxon>
        <taxon>Rhodospirillales</taxon>
        <taxon>Azospirillaceae</taxon>
        <taxon>Azospirillum</taxon>
    </lineage>
</organism>
<feature type="domain" description="Spore protein YkvP/CgeB glycosyl transferase-like" evidence="1">
    <location>
        <begin position="132"/>
        <end position="260"/>
    </location>
</feature>
<dbReference type="InterPro" id="IPR055259">
    <property type="entry name" value="YkvP/CgeB_Glyco_trans-like"/>
</dbReference>
<sequence>MAIALDAIGWEHQIVNTVEELESFAPDAALCLHPQAVPKMTAVPSLGCHWNPPSIFENDPDALANELSHDGFLTAGVAIERRLRDILWRSGRSVATAPMYPSSQGWKLAASLNVNSRFFYVGSNWDGRRFPALLEALGRRRMLALHGQAERWQHLAEAFMGTLPFDGRSVIERAQACGMGLCLHLPAHLEAGIPNMRMFELCAAGALIVSDRHPFIVEHFRDTVLYIDTALGEEAAAEQILAHGDWARTHAAAGRDMARAAQEVFLQRFSLERLFAPLPDLVAEIRRTSGHRPERPEPLPVSVIVPIGEGGPAEASERLVALSGQREPPKEIVVAGHGAQSVAEPIWVPAGTSLRAVELPAGHMEGNALWAGAQAAAQGWVTWLPEGARPFPEHLGSLYAATVLQPDTCLVYSQVLQPAPETGESNPGPFHKPKRPWRLVEGGSVPHPAGLLARRNRLESLLRDDPGLGAGGAWLLAQQLSTLFKTAGACVDSRRTTIRARAESALPQVEQVRLGHFNQLRPRQVSKGNNPPALATLPWTGPSDLNPQIAESLPRLLEPEDFAHLPRGCCVYIYGASRGGELLRLELAKWTHISVAGFLDSYRRGEAWGLPVYQPEELPISKITGIVIVIANQYVAACVERLHRHLSGEVSLTLYNAYPYIHRHCVAEGKTA</sequence>
<comment type="caution">
    <text evidence="2">The sequence shown here is derived from an EMBL/GenBank/DDBJ whole genome shotgun (WGS) entry which is preliminary data.</text>
</comment>
<dbReference type="RefSeq" id="WP_407824516.1">
    <property type="nucleotide sequence ID" value="NZ_JBJLSN010000021.1"/>
</dbReference>
<name>A0ABW8V8E9_9PROT</name>
<accession>A0ABW8V8E9</accession>
<dbReference type="EC" id="2.4.-.-" evidence="2"/>
<dbReference type="Proteomes" id="UP001628281">
    <property type="component" value="Unassembled WGS sequence"/>
</dbReference>
<gene>
    <name evidence="2" type="ORF">ACJ41P_15950</name>
</gene>
<protein>
    <submittedName>
        <fullName evidence="2">Glycosyltransferase</fullName>
        <ecNumber evidence="2">2.4.-.-</ecNumber>
    </submittedName>
</protein>
<keyword evidence="2" id="KW-0808">Transferase</keyword>
<evidence type="ECO:0000259" key="1">
    <source>
        <dbReference type="Pfam" id="PF13524"/>
    </source>
</evidence>
<evidence type="ECO:0000313" key="3">
    <source>
        <dbReference type="Proteomes" id="UP001628281"/>
    </source>
</evidence>